<dbReference type="PANTHER" id="PTHR30595:SF6">
    <property type="entry name" value="SCHLAFEN ALBA-2 DOMAIN-CONTAINING PROTEIN"/>
    <property type="match status" value="1"/>
</dbReference>
<protein>
    <submittedName>
        <fullName evidence="2">Putative transcriptional regulator</fullName>
    </submittedName>
</protein>
<comment type="caution">
    <text evidence="2">The sequence shown here is derived from an EMBL/GenBank/DDBJ whole genome shotgun (WGS) entry which is preliminary data.</text>
</comment>
<dbReference type="PANTHER" id="PTHR30595">
    <property type="entry name" value="GLPR-RELATED TRANSCRIPTIONAL REPRESSOR"/>
    <property type="match status" value="1"/>
</dbReference>
<feature type="domain" description="Schlafen AlbA-2" evidence="1">
    <location>
        <begin position="14"/>
        <end position="135"/>
    </location>
</feature>
<dbReference type="Gene3D" id="3.30.565.60">
    <property type="match status" value="1"/>
</dbReference>
<dbReference type="InterPro" id="IPR007421">
    <property type="entry name" value="Schlafen_AlbA_2_dom"/>
</dbReference>
<evidence type="ECO:0000259" key="1">
    <source>
        <dbReference type="Pfam" id="PF04326"/>
    </source>
</evidence>
<dbReference type="AlphaFoldDB" id="R9CE06"/>
<proteinExistence type="predicted"/>
<dbReference type="Gene3D" id="3.30.950.30">
    <property type="entry name" value="Schlafen, AAA domain"/>
    <property type="match status" value="1"/>
</dbReference>
<dbReference type="RefSeq" id="WP_016206541.1">
    <property type="nucleotide sequence ID" value="NZ_ASRV01000064.1"/>
</dbReference>
<dbReference type="Pfam" id="PF04326">
    <property type="entry name" value="SLFN_AlbA_2"/>
    <property type="match status" value="1"/>
</dbReference>
<keyword evidence="3" id="KW-1185">Reference proteome</keyword>
<evidence type="ECO:0000313" key="3">
    <source>
        <dbReference type="Proteomes" id="UP000013988"/>
    </source>
</evidence>
<name>R9CE06_9CLOT</name>
<dbReference type="EMBL" id="ASRV01000064">
    <property type="protein sequence ID" value="EOR27250.1"/>
    <property type="molecule type" value="Genomic_DNA"/>
</dbReference>
<sequence>MDSKRLLSLIKKEEGVKLDFKLRLSLQYESNKKELAKDISAIANSRGGRGYIIIGVEDKSKKIVGLKDDEIIKEEQVQQIVSSRCEPPIPISVDTVNIANKSICVITIYSGEQKPYQIRESGAFYIRRGSTTDTMRKQELIEAFEENLDFFMETSTIVKSDISFLDETLLKQYFYNKGIELNNENKKFLLESSRIAYREKESENMNCTLGGLLVFSNYNSLWIPQNMIKIINRINKSEDEVTVIQGSILNMIDKSEKVLFNILPKEYPTSAIVEGIKNAVLYREYSSINKIIEVNIGYKSISITSPGALIERLDNGVGSSKRNMWIYEKLITLDNNK</sequence>
<feature type="non-terminal residue" evidence="2">
    <location>
        <position position="337"/>
    </location>
</feature>
<evidence type="ECO:0000313" key="2">
    <source>
        <dbReference type="EMBL" id="EOR27250.1"/>
    </source>
</evidence>
<accession>R9CE06</accession>
<dbReference type="InterPro" id="IPR038461">
    <property type="entry name" value="Schlafen_AlbA_2_dom_sf"/>
</dbReference>
<reference evidence="2 3" key="1">
    <citation type="submission" date="2013-03" db="EMBL/GenBank/DDBJ databases">
        <title>Whole genome shotgun sequencing of Clostridium sartagoforme AAU1.</title>
        <authorList>
            <person name="Joshi C.G."/>
            <person name="Duggirala S.M."/>
            <person name="Nathani N.M."/>
            <person name="Bhatt V.D."/>
            <person name="Patel A.K."/>
            <person name="Pandya P.R."/>
            <person name="KaPatel J.A."/>
        </authorList>
    </citation>
    <scope>NUCLEOTIDE SEQUENCE [LARGE SCALE GENOMIC DNA]</scope>
    <source>
        <strain evidence="2 3">AAU1</strain>
    </source>
</reference>
<dbReference type="InterPro" id="IPR038475">
    <property type="entry name" value="RecG_C_sf"/>
</dbReference>
<gene>
    <name evidence="2" type="ORF">A500_05526</name>
</gene>
<organism evidence="2 3">
    <name type="scientific">Clostridium sartagoforme AAU1</name>
    <dbReference type="NCBI Taxonomy" id="1202534"/>
    <lineage>
        <taxon>Bacteria</taxon>
        <taxon>Bacillati</taxon>
        <taxon>Bacillota</taxon>
        <taxon>Clostridia</taxon>
        <taxon>Eubacteriales</taxon>
        <taxon>Clostridiaceae</taxon>
        <taxon>Clostridium</taxon>
    </lineage>
</organism>
<dbReference type="Proteomes" id="UP000013988">
    <property type="component" value="Unassembled WGS sequence"/>
</dbReference>
<dbReference type="OrthoDB" id="320597at2"/>